<evidence type="ECO:0000313" key="5">
    <source>
        <dbReference type="Proteomes" id="UP000000788"/>
    </source>
</evidence>
<dbReference type="PROSITE" id="PS50005">
    <property type="entry name" value="TPR"/>
    <property type="match status" value="3"/>
</dbReference>
<dbReference type="InterPro" id="IPR050498">
    <property type="entry name" value="Ycf3"/>
</dbReference>
<dbReference type="HOGENOM" id="CLU_003728_11_0_3"/>
<dbReference type="SUPFAM" id="SSF48452">
    <property type="entry name" value="TPR-like"/>
    <property type="match status" value="1"/>
</dbReference>
<evidence type="ECO:0000256" key="2">
    <source>
        <dbReference type="ARBA" id="ARBA00022803"/>
    </source>
</evidence>
<dbReference type="STRING" id="93059.P9211_17391"/>
<dbReference type="Pfam" id="PF13174">
    <property type="entry name" value="TPR_6"/>
    <property type="match status" value="1"/>
</dbReference>
<dbReference type="InterPro" id="IPR019734">
    <property type="entry name" value="TPR_rpt"/>
</dbReference>
<dbReference type="SMART" id="SM00028">
    <property type="entry name" value="TPR"/>
    <property type="match status" value="5"/>
</dbReference>
<dbReference type="eggNOG" id="COG0457">
    <property type="taxonomic scope" value="Bacteria"/>
</dbReference>
<feature type="repeat" description="TPR" evidence="3">
    <location>
        <begin position="107"/>
        <end position="140"/>
    </location>
</feature>
<dbReference type="PANTHER" id="PTHR44858">
    <property type="entry name" value="TETRATRICOPEPTIDE REPEAT PROTEIN 6"/>
    <property type="match status" value="1"/>
</dbReference>
<keyword evidence="5" id="KW-1185">Reference proteome</keyword>
<organism evidence="4 5">
    <name type="scientific">Prochlorococcus marinus (strain MIT 9211)</name>
    <dbReference type="NCBI Taxonomy" id="93059"/>
    <lineage>
        <taxon>Bacteria</taxon>
        <taxon>Bacillati</taxon>
        <taxon>Cyanobacteriota</taxon>
        <taxon>Cyanophyceae</taxon>
        <taxon>Synechococcales</taxon>
        <taxon>Prochlorococcaceae</taxon>
        <taxon>Prochlorococcus</taxon>
    </lineage>
</organism>
<keyword evidence="2 3" id="KW-0802">TPR repeat</keyword>
<protein>
    <submittedName>
        <fullName evidence="4">Tfp pilus assembly protein PilF</fullName>
    </submittedName>
</protein>
<dbReference type="AlphaFoldDB" id="A9BD57"/>
<dbReference type="EMBL" id="CP000878">
    <property type="protein sequence ID" value="ABX09670.1"/>
    <property type="molecule type" value="Genomic_DNA"/>
</dbReference>
<feature type="repeat" description="TPR" evidence="3">
    <location>
        <begin position="141"/>
        <end position="174"/>
    </location>
</feature>
<dbReference type="InterPro" id="IPR011990">
    <property type="entry name" value="TPR-like_helical_dom_sf"/>
</dbReference>
<dbReference type="KEGG" id="pmj:P9211_17391"/>
<accession>A9BD57</accession>
<dbReference type="Gene3D" id="1.25.40.10">
    <property type="entry name" value="Tetratricopeptide repeat domain"/>
    <property type="match status" value="2"/>
</dbReference>
<feature type="repeat" description="TPR" evidence="3">
    <location>
        <begin position="39"/>
        <end position="72"/>
    </location>
</feature>
<name>A9BD57_PROM4</name>
<evidence type="ECO:0000256" key="1">
    <source>
        <dbReference type="ARBA" id="ARBA00022737"/>
    </source>
</evidence>
<gene>
    <name evidence="4" type="ordered locus">P9211_17391</name>
</gene>
<dbReference type="Proteomes" id="UP000000788">
    <property type="component" value="Chromosome"/>
</dbReference>
<reference evidence="4 5" key="1">
    <citation type="journal article" date="2007" name="PLoS Genet.">
        <title>Patterns and implications of gene gain and loss in the evolution of Prochlorococcus.</title>
        <authorList>
            <person name="Kettler G.C."/>
            <person name="Martiny A.C."/>
            <person name="Huang K."/>
            <person name="Zucker J."/>
            <person name="Coleman M.L."/>
            <person name="Rodrigue S."/>
            <person name="Chen F."/>
            <person name="Lapidus A."/>
            <person name="Ferriera S."/>
            <person name="Johnson J."/>
            <person name="Steglich C."/>
            <person name="Church G.M."/>
            <person name="Richardson P."/>
            <person name="Chisholm S.W."/>
        </authorList>
    </citation>
    <scope>NUCLEOTIDE SEQUENCE [LARGE SCALE GENOMIC DNA]</scope>
    <source>
        <strain evidence="5">MIT 9211</strain>
    </source>
</reference>
<sequence>MSLVIMNTHFIKKLILLIATLCYLLFFASSLEVRATESLKMLFDRGLQESRDGDFLKALDTWEQFLKLSPEDAAALSNRGNVRLLLGDPEGAIVDQKRAINLLPEEIDPYMNKGIAEEVLGKWDEAVKDYELILAREPNNSLALFNLASAKGSQGDWLQAEEFFDKAANVQPGFVLARISKALANYQLKNFDQAESDLRAIIRKYPMFPDSRAALTALLWKRGLVGEAESNWIAVAGLDNRFLDRNWLEDSLRWPPDPLKDLLAFIDLER</sequence>
<evidence type="ECO:0000313" key="4">
    <source>
        <dbReference type="EMBL" id="ABX09670.1"/>
    </source>
</evidence>
<evidence type="ECO:0000256" key="3">
    <source>
        <dbReference type="PROSITE-ProRule" id="PRU00339"/>
    </source>
</evidence>
<keyword evidence="1" id="KW-0677">Repeat</keyword>
<dbReference type="PANTHER" id="PTHR44858:SF17">
    <property type="match status" value="1"/>
</dbReference>
<dbReference type="Pfam" id="PF13432">
    <property type="entry name" value="TPR_16"/>
    <property type="match status" value="2"/>
</dbReference>
<proteinExistence type="predicted"/>